<keyword evidence="2" id="KW-1185">Reference proteome</keyword>
<evidence type="ECO:0000313" key="1">
    <source>
        <dbReference type="EMBL" id="CAH0535993.1"/>
    </source>
</evidence>
<evidence type="ECO:0008006" key="3">
    <source>
        <dbReference type="Google" id="ProtNLM"/>
    </source>
</evidence>
<accession>A0ABN8DWR0</accession>
<name>A0ABN8DWR0_9VIBR</name>
<protein>
    <recommendedName>
        <fullName evidence="3">Flagellar FliJ protein</fullName>
    </recommendedName>
</protein>
<gene>
    <name evidence="1" type="ORF">VMF7928_00088</name>
</gene>
<sequence length="129" mass="15357">MLGKLLQVKEHKERGLRGKIAQIDFRQQELKAQQDELKSDRLHLWEDWRKNCNQTGVLNHNKLMTFKSKMADLYRKDIQLGEQSKELIERQEKLVEERIALSSALQKNRKEQEKLKYLIEDEINANLGK</sequence>
<proteinExistence type="predicted"/>
<dbReference type="EMBL" id="CAKLDM010000001">
    <property type="protein sequence ID" value="CAH0535993.1"/>
    <property type="molecule type" value="Genomic_DNA"/>
</dbReference>
<dbReference type="RefSeq" id="WP_237359507.1">
    <property type="nucleotide sequence ID" value="NZ_CAKLDM010000001.1"/>
</dbReference>
<comment type="caution">
    <text evidence="1">The sequence shown here is derived from an EMBL/GenBank/DDBJ whole genome shotgun (WGS) entry which is preliminary data.</text>
</comment>
<reference evidence="1" key="1">
    <citation type="submission" date="2021-11" db="EMBL/GenBank/DDBJ databases">
        <authorList>
            <person name="Rodrigo-Torres L."/>
            <person name="Arahal R. D."/>
            <person name="Lucena T."/>
        </authorList>
    </citation>
    <scope>NUCLEOTIDE SEQUENCE</scope>
    <source>
        <strain evidence="1">CECT 7928</strain>
    </source>
</reference>
<dbReference type="Proteomes" id="UP000838748">
    <property type="component" value="Unassembled WGS sequence"/>
</dbReference>
<organism evidence="1 2">
    <name type="scientific">Vibrio marisflavi CECT 7928</name>
    <dbReference type="NCBI Taxonomy" id="634439"/>
    <lineage>
        <taxon>Bacteria</taxon>
        <taxon>Pseudomonadati</taxon>
        <taxon>Pseudomonadota</taxon>
        <taxon>Gammaproteobacteria</taxon>
        <taxon>Vibrionales</taxon>
        <taxon>Vibrionaceae</taxon>
        <taxon>Vibrio</taxon>
    </lineage>
</organism>
<evidence type="ECO:0000313" key="2">
    <source>
        <dbReference type="Proteomes" id="UP000838748"/>
    </source>
</evidence>